<feature type="compositionally biased region" description="Basic and acidic residues" evidence="4">
    <location>
        <begin position="139"/>
        <end position="151"/>
    </location>
</feature>
<feature type="region of interest" description="Disordered" evidence="4">
    <location>
        <begin position="121"/>
        <end position="151"/>
    </location>
</feature>
<evidence type="ECO:0000313" key="6">
    <source>
        <dbReference type="EMBL" id="MFE1351965.1"/>
    </source>
</evidence>
<reference evidence="6 7" key="1">
    <citation type="submission" date="2024-09" db="EMBL/GenBank/DDBJ databases">
        <title>The Natural Products Discovery Center: Release of the First 8490 Sequenced Strains for Exploring Actinobacteria Biosynthetic Diversity.</title>
        <authorList>
            <person name="Kalkreuter E."/>
            <person name="Kautsar S.A."/>
            <person name="Yang D."/>
            <person name="Bader C.D."/>
            <person name="Teijaro C.N."/>
            <person name="Fluegel L."/>
            <person name="Davis C.M."/>
            <person name="Simpson J.R."/>
            <person name="Lauterbach L."/>
            <person name="Steele A.D."/>
            <person name="Gui C."/>
            <person name="Meng S."/>
            <person name="Li G."/>
            <person name="Viehrig K."/>
            <person name="Ye F."/>
            <person name="Su P."/>
            <person name="Kiefer A.F."/>
            <person name="Nichols A."/>
            <person name="Cepeda A.J."/>
            <person name="Yan W."/>
            <person name="Fan B."/>
            <person name="Jiang Y."/>
            <person name="Adhikari A."/>
            <person name="Zheng C.-J."/>
            <person name="Schuster L."/>
            <person name="Cowan T.M."/>
            <person name="Smanski M.J."/>
            <person name="Chevrette M.G."/>
            <person name="De Carvalho L.P.S."/>
            <person name="Shen B."/>
        </authorList>
    </citation>
    <scope>NUCLEOTIDE SEQUENCE [LARGE SCALE GENOMIC DNA]</scope>
    <source>
        <strain evidence="6 7">NPDC058753</strain>
    </source>
</reference>
<dbReference type="InterPro" id="IPR036390">
    <property type="entry name" value="WH_DNA-bd_sf"/>
</dbReference>
<dbReference type="SUPFAM" id="SSF46785">
    <property type="entry name" value="Winged helix' DNA-binding domain"/>
    <property type="match status" value="1"/>
</dbReference>
<comment type="caution">
    <text evidence="6">The sequence shown here is derived from an EMBL/GenBank/DDBJ whole genome shotgun (WGS) entry which is preliminary data.</text>
</comment>
<gene>
    <name evidence="6" type="ORF">ACFW6T_08255</name>
</gene>
<feature type="domain" description="HTH marR-type" evidence="5">
    <location>
        <begin position="9"/>
        <end position="151"/>
    </location>
</feature>
<dbReference type="InterPro" id="IPR039422">
    <property type="entry name" value="MarR/SlyA-like"/>
</dbReference>
<dbReference type="PROSITE" id="PS50995">
    <property type="entry name" value="HTH_MARR_2"/>
    <property type="match status" value="1"/>
</dbReference>
<keyword evidence="3" id="KW-0804">Transcription</keyword>
<name>A0ABW6GGU2_9ACTN</name>
<keyword evidence="1" id="KW-0805">Transcription regulation</keyword>
<dbReference type="PROSITE" id="PS01117">
    <property type="entry name" value="HTH_MARR_1"/>
    <property type="match status" value="1"/>
</dbReference>
<dbReference type="PANTHER" id="PTHR33164">
    <property type="entry name" value="TRANSCRIPTIONAL REGULATOR, MARR FAMILY"/>
    <property type="match status" value="1"/>
</dbReference>
<sequence length="151" mass="17105">MTDFDPDHDPAAETALSEQWRALLARHATTACAIDRELGEAFGLGVSEFELLERLREFEQEKPGGGERAQTLAGTVHLSQSAFSRLVARMEKAGLVRRTHCVDDRRGIYIALTDEGRERHRRARPVHRRILAETLGPESPERPERPERPED</sequence>
<dbReference type="Pfam" id="PF01047">
    <property type="entry name" value="MarR"/>
    <property type="match status" value="1"/>
</dbReference>
<organism evidence="6 7">
    <name type="scientific">Kitasatospora phosalacinea</name>
    <dbReference type="NCBI Taxonomy" id="2065"/>
    <lineage>
        <taxon>Bacteria</taxon>
        <taxon>Bacillati</taxon>
        <taxon>Actinomycetota</taxon>
        <taxon>Actinomycetes</taxon>
        <taxon>Kitasatosporales</taxon>
        <taxon>Streptomycetaceae</taxon>
        <taxon>Kitasatospora</taxon>
    </lineage>
</organism>
<dbReference type="EMBL" id="JBHYPX010000011">
    <property type="protein sequence ID" value="MFE1351965.1"/>
    <property type="molecule type" value="Genomic_DNA"/>
</dbReference>
<dbReference type="InterPro" id="IPR000835">
    <property type="entry name" value="HTH_MarR-typ"/>
</dbReference>
<keyword evidence="7" id="KW-1185">Reference proteome</keyword>
<evidence type="ECO:0000256" key="4">
    <source>
        <dbReference type="SAM" id="MobiDB-lite"/>
    </source>
</evidence>
<evidence type="ECO:0000256" key="1">
    <source>
        <dbReference type="ARBA" id="ARBA00023015"/>
    </source>
</evidence>
<accession>A0ABW6GGU2</accession>
<proteinExistence type="predicted"/>
<dbReference type="PRINTS" id="PR00598">
    <property type="entry name" value="HTHMARR"/>
</dbReference>
<evidence type="ECO:0000259" key="5">
    <source>
        <dbReference type="PROSITE" id="PS50995"/>
    </source>
</evidence>
<protein>
    <submittedName>
        <fullName evidence="6">MarR family winged helix-turn-helix transcriptional regulator</fullName>
    </submittedName>
</protein>
<evidence type="ECO:0000256" key="2">
    <source>
        <dbReference type="ARBA" id="ARBA00023125"/>
    </source>
</evidence>
<dbReference type="Gene3D" id="1.10.10.10">
    <property type="entry name" value="Winged helix-like DNA-binding domain superfamily/Winged helix DNA-binding domain"/>
    <property type="match status" value="1"/>
</dbReference>
<dbReference type="RefSeq" id="WP_380329530.1">
    <property type="nucleotide sequence ID" value="NZ_JBHYPW010000057.1"/>
</dbReference>
<dbReference type="PANTHER" id="PTHR33164:SF99">
    <property type="entry name" value="MARR FAMILY REGULATORY PROTEIN"/>
    <property type="match status" value="1"/>
</dbReference>
<dbReference type="InterPro" id="IPR023187">
    <property type="entry name" value="Tscrpt_reg_MarR-type_CS"/>
</dbReference>
<evidence type="ECO:0000313" key="7">
    <source>
        <dbReference type="Proteomes" id="UP001599542"/>
    </source>
</evidence>
<evidence type="ECO:0000256" key="3">
    <source>
        <dbReference type="ARBA" id="ARBA00023163"/>
    </source>
</evidence>
<keyword evidence="2" id="KW-0238">DNA-binding</keyword>
<dbReference type="SMART" id="SM00347">
    <property type="entry name" value="HTH_MARR"/>
    <property type="match status" value="1"/>
</dbReference>
<dbReference type="Proteomes" id="UP001599542">
    <property type="component" value="Unassembled WGS sequence"/>
</dbReference>
<dbReference type="InterPro" id="IPR036388">
    <property type="entry name" value="WH-like_DNA-bd_sf"/>
</dbReference>